<dbReference type="AlphaFoldDB" id="A0A1H9LZ74"/>
<dbReference type="EMBL" id="FOGL01000001">
    <property type="protein sequence ID" value="SER16736.1"/>
    <property type="molecule type" value="Genomic_DNA"/>
</dbReference>
<keyword evidence="1" id="KW-0812">Transmembrane</keyword>
<organism evidence="2 3">
    <name type="scientific">Gracilibacillus ureilyticus</name>
    <dbReference type="NCBI Taxonomy" id="531814"/>
    <lineage>
        <taxon>Bacteria</taxon>
        <taxon>Bacillati</taxon>
        <taxon>Bacillota</taxon>
        <taxon>Bacilli</taxon>
        <taxon>Bacillales</taxon>
        <taxon>Bacillaceae</taxon>
        <taxon>Gracilibacillus</taxon>
    </lineage>
</organism>
<evidence type="ECO:0008006" key="4">
    <source>
        <dbReference type="Google" id="ProtNLM"/>
    </source>
</evidence>
<evidence type="ECO:0000313" key="2">
    <source>
        <dbReference type="EMBL" id="SER16736.1"/>
    </source>
</evidence>
<evidence type="ECO:0000256" key="1">
    <source>
        <dbReference type="SAM" id="Phobius"/>
    </source>
</evidence>
<protein>
    <recommendedName>
        <fullName evidence="4">ComG operon protein 7</fullName>
    </recommendedName>
</protein>
<reference evidence="2 3" key="1">
    <citation type="submission" date="2016-10" db="EMBL/GenBank/DDBJ databases">
        <authorList>
            <person name="de Groot N.N."/>
        </authorList>
    </citation>
    <scope>NUCLEOTIDE SEQUENCE [LARGE SCALE GENOMIC DNA]</scope>
    <source>
        <strain evidence="2 3">CGMCC 1.7727</strain>
    </source>
</reference>
<dbReference type="Proteomes" id="UP000199687">
    <property type="component" value="Unassembled WGS sequence"/>
</dbReference>
<proteinExistence type="predicted"/>
<keyword evidence="3" id="KW-1185">Reference proteome</keyword>
<dbReference type="STRING" id="531814.SAMN04487944_101474"/>
<sequence length="126" mass="15223">MRKFLQQYKKEHGYIFPYILFIITLLFLIIMHTINQYEVNQQISSLDIEQYRLHTLYRMANRHFDLEEIKPVETTYNFPGGNVKITYQNNIGKIVYYLVEITTLEGNTQQRIMRKKALEIDELIEE</sequence>
<name>A0A1H9LZ74_9BACI</name>
<keyword evidence="1" id="KW-0472">Membrane</keyword>
<keyword evidence="1" id="KW-1133">Transmembrane helix</keyword>
<accession>A0A1H9LZ74</accession>
<dbReference type="RefSeq" id="WP_089738579.1">
    <property type="nucleotide sequence ID" value="NZ_FOGL01000001.1"/>
</dbReference>
<feature type="transmembrane region" description="Helical" evidence="1">
    <location>
        <begin position="12"/>
        <end position="34"/>
    </location>
</feature>
<gene>
    <name evidence="2" type="ORF">SAMN04487944_101474</name>
</gene>
<evidence type="ECO:0000313" key="3">
    <source>
        <dbReference type="Proteomes" id="UP000199687"/>
    </source>
</evidence>
<dbReference type="OrthoDB" id="2973795at2"/>